<dbReference type="eggNOG" id="ENOG502TJTK">
    <property type="taxonomic scope" value="Eukaryota"/>
</dbReference>
<dbReference type="HOGENOM" id="CLU_2348527_0_0_1"/>
<proteinExistence type="predicted"/>
<protein>
    <submittedName>
        <fullName evidence="1">Uncharacterized protein</fullName>
    </submittedName>
</protein>
<dbReference type="OrthoDB" id="10368123at2759"/>
<evidence type="ECO:0000313" key="1">
    <source>
        <dbReference type="EMBL" id="OZG07418.1"/>
    </source>
</evidence>
<dbReference type="KEGG" id="crq:GCK72_025029"/>
<gene>
    <name evidence="1" type="ORF">FL82_01963</name>
</gene>
<organism evidence="1 2">
    <name type="scientific">Caenorhabditis remanei</name>
    <name type="common">Caenorhabditis vulgaris</name>
    <dbReference type="NCBI Taxonomy" id="31234"/>
    <lineage>
        <taxon>Eukaryota</taxon>
        <taxon>Metazoa</taxon>
        <taxon>Ecdysozoa</taxon>
        <taxon>Nematoda</taxon>
        <taxon>Chromadorea</taxon>
        <taxon>Rhabditida</taxon>
        <taxon>Rhabditina</taxon>
        <taxon>Rhabditomorpha</taxon>
        <taxon>Rhabditoidea</taxon>
        <taxon>Rhabditidae</taxon>
        <taxon>Peloderinae</taxon>
        <taxon>Caenorhabditis</taxon>
    </lineage>
</organism>
<keyword evidence="2" id="KW-1185">Reference proteome</keyword>
<evidence type="ECO:0000313" key="2">
    <source>
        <dbReference type="Proteomes" id="UP000216624"/>
    </source>
</evidence>
<sequence>MTKSDGTSNNGEIIPKLEAMSPVPSHPSPIPTNVKPEYSLVSVRSNVPIIHLIYEQPAPPGWRYDLAWHKNVYFFNEPIYYRDNYYHIIHNV</sequence>
<reference evidence="1" key="1">
    <citation type="submission" date="2017-08" db="EMBL/GenBank/DDBJ databases">
        <authorList>
            <person name="de Groot N.N."/>
        </authorList>
    </citation>
    <scope>NUCLEOTIDE SEQUENCE [LARGE SCALE GENOMIC DNA]</scope>
    <source>
        <strain evidence="1">PX439</strain>
    </source>
</reference>
<dbReference type="OMA" id="WELKGEW"/>
<comment type="caution">
    <text evidence="1">The sequence shown here is derived from an EMBL/GenBank/DDBJ whole genome shotgun (WGS) entry which is preliminary data.</text>
</comment>
<name>A0A261BBM7_CAERE</name>
<feature type="non-terminal residue" evidence="1">
    <location>
        <position position="1"/>
    </location>
</feature>
<dbReference type="EMBL" id="NMWX01000001">
    <property type="protein sequence ID" value="OZG07418.1"/>
    <property type="molecule type" value="Genomic_DNA"/>
</dbReference>
<accession>A0A261BBM7</accession>
<dbReference type="CTD" id="9798882"/>
<dbReference type="Proteomes" id="UP000216624">
    <property type="component" value="Unassembled WGS sequence"/>
</dbReference>